<dbReference type="Pfam" id="PF01479">
    <property type="entry name" value="S4"/>
    <property type="match status" value="1"/>
</dbReference>
<dbReference type="STRING" id="693977.Deipr_1066"/>
<evidence type="ECO:0000313" key="7">
    <source>
        <dbReference type="Proteomes" id="UP000007718"/>
    </source>
</evidence>
<dbReference type="InterPro" id="IPR018496">
    <property type="entry name" value="PsdUridine_synth_RsuA/RluB_CS"/>
</dbReference>
<dbReference type="AlphaFoldDB" id="F0RN76"/>
<accession>F0RN76</accession>
<dbReference type="SMART" id="SM00363">
    <property type="entry name" value="S4"/>
    <property type="match status" value="1"/>
</dbReference>
<evidence type="ECO:0000313" key="6">
    <source>
        <dbReference type="EMBL" id="ADY26218.1"/>
    </source>
</evidence>
<evidence type="ECO:0000256" key="4">
    <source>
        <dbReference type="RuleBase" id="RU003887"/>
    </source>
</evidence>
<dbReference type="InterPro" id="IPR002942">
    <property type="entry name" value="S4_RNA-bd"/>
</dbReference>
<dbReference type="EMBL" id="CP002536">
    <property type="protein sequence ID" value="ADY26218.1"/>
    <property type="molecule type" value="Genomic_DNA"/>
</dbReference>
<dbReference type="InterPro" id="IPR000748">
    <property type="entry name" value="PsdUridine_synth_RsuA/RluB/E/F"/>
</dbReference>
<keyword evidence="7" id="KW-1185">Reference proteome</keyword>
<evidence type="ECO:0000259" key="5">
    <source>
        <dbReference type="SMART" id="SM00363"/>
    </source>
</evidence>
<dbReference type="PROSITE" id="PS01149">
    <property type="entry name" value="PSI_RSU"/>
    <property type="match status" value="1"/>
</dbReference>
<keyword evidence="3" id="KW-0694">RNA-binding</keyword>
<keyword evidence="2 4" id="KW-0413">Isomerase</keyword>
<dbReference type="Gene3D" id="3.10.290.10">
    <property type="entry name" value="RNA-binding S4 domain"/>
    <property type="match status" value="1"/>
</dbReference>
<evidence type="ECO:0000256" key="2">
    <source>
        <dbReference type="ARBA" id="ARBA00023235"/>
    </source>
</evidence>
<dbReference type="PANTHER" id="PTHR47683:SF2">
    <property type="entry name" value="RNA-BINDING S4 DOMAIN-CONTAINING PROTEIN"/>
    <property type="match status" value="1"/>
</dbReference>
<protein>
    <recommendedName>
        <fullName evidence="4">Pseudouridine synthase</fullName>
        <ecNumber evidence="4">5.4.99.-</ecNumber>
    </recommendedName>
</protein>
<dbReference type="GO" id="GO:0003723">
    <property type="term" value="F:RNA binding"/>
    <property type="evidence" value="ECO:0007669"/>
    <property type="project" value="UniProtKB-KW"/>
</dbReference>
<reference evidence="6 7" key="2">
    <citation type="journal article" date="2012" name="Stand. Genomic Sci.">
        <title>Complete genome sequence of the orange-red pigmented, radioresistant Deinococcus proteolyticus type strain (MRP(T)).</title>
        <authorList>
            <person name="Copeland A."/>
            <person name="Zeytun A."/>
            <person name="Yassawong M."/>
            <person name="Nolan M."/>
            <person name="Lucas S."/>
            <person name="Hammon N."/>
            <person name="Deshpande S."/>
            <person name="Cheng J.F."/>
            <person name="Han C."/>
            <person name="Tapia R."/>
            <person name="Goodwin L.A."/>
            <person name="Pitluck S."/>
            <person name="Mavromatis K."/>
            <person name="Liolios K."/>
            <person name="Pagani I."/>
            <person name="Ivanova N."/>
            <person name="Mikhailova N."/>
            <person name="Pati A."/>
            <person name="Chen A."/>
            <person name="Palaniappan K."/>
            <person name="Land M."/>
            <person name="Hauser L."/>
            <person name="Jeffries C.D."/>
            <person name="Brambilla E.M."/>
            <person name="Rohde M."/>
            <person name="Sikorski J."/>
            <person name="Pukall R."/>
            <person name="Goker M."/>
            <person name="Detter J.C."/>
            <person name="Woyke T."/>
            <person name="Bristow J."/>
            <person name="Eisen J.A."/>
            <person name="Markowitz V."/>
            <person name="Hugenholtz P."/>
            <person name="Kyrpides N.C."/>
            <person name="Klenk H.P."/>
            <person name="Lapidus A."/>
        </authorList>
    </citation>
    <scope>NUCLEOTIDE SEQUENCE [LARGE SCALE GENOMIC DNA]</scope>
    <source>
        <strain evidence="7">ATCC 35074 / DSM 20540 / JCM 6276 / NBRC 101906 / NCIMB 13154 / VKM Ac-1939 / CCM 2703 / MRP</strain>
    </source>
</reference>
<dbReference type="FunFam" id="3.10.290.10:FF:000003">
    <property type="entry name" value="Pseudouridine synthase"/>
    <property type="match status" value="1"/>
</dbReference>
<dbReference type="Gene3D" id="3.30.70.1560">
    <property type="entry name" value="Alpha-L RNA-binding motif"/>
    <property type="match status" value="1"/>
</dbReference>
<dbReference type="GO" id="GO:0120159">
    <property type="term" value="F:rRNA pseudouridine synthase activity"/>
    <property type="evidence" value="ECO:0007669"/>
    <property type="project" value="UniProtKB-ARBA"/>
</dbReference>
<name>F0RN76_DEIPM</name>
<dbReference type="CDD" id="cd00165">
    <property type="entry name" value="S4"/>
    <property type="match status" value="1"/>
</dbReference>
<comment type="similarity">
    <text evidence="1 4">Belongs to the pseudouridine synthase RsuA family.</text>
</comment>
<organism evidence="6 7">
    <name type="scientific">Deinococcus proteolyticus (strain ATCC 35074 / DSM 20540 / JCM 6276 / NBRC 101906 / NCIMB 13154 / VKM Ac-1939 / CCM 2703 / MRP)</name>
    <dbReference type="NCBI Taxonomy" id="693977"/>
    <lineage>
        <taxon>Bacteria</taxon>
        <taxon>Thermotogati</taxon>
        <taxon>Deinococcota</taxon>
        <taxon>Deinococci</taxon>
        <taxon>Deinococcales</taxon>
        <taxon>Deinococcaceae</taxon>
        <taxon>Deinococcus</taxon>
    </lineage>
</organism>
<dbReference type="Gene3D" id="3.30.70.580">
    <property type="entry name" value="Pseudouridine synthase I, catalytic domain, N-terminal subdomain"/>
    <property type="match status" value="1"/>
</dbReference>
<dbReference type="HOGENOM" id="CLU_024979_1_2_0"/>
<dbReference type="InterPro" id="IPR020103">
    <property type="entry name" value="PsdUridine_synth_cat_dom_sf"/>
</dbReference>
<dbReference type="InterPro" id="IPR020094">
    <property type="entry name" value="TruA/RsuA/RluB/E/F_N"/>
</dbReference>
<dbReference type="PANTHER" id="PTHR47683">
    <property type="entry name" value="PSEUDOURIDINE SYNTHASE FAMILY PROTEIN-RELATED"/>
    <property type="match status" value="1"/>
</dbReference>
<proteinExistence type="inferred from homology"/>
<feature type="domain" description="RNA-binding S4" evidence="5">
    <location>
        <begin position="6"/>
        <end position="63"/>
    </location>
</feature>
<dbReference type="KEGG" id="dpt:Deipr_1066"/>
<sequence>MTDSGERLQKVLARAGVASRRAAEELITAGRVAVNGIPAGLGVRVQPGDRVTVDGEPVAAPTPHVTYMLHKPAGFVTTAQDELGRRTVLDAMPPVPGLHPVGRLDKDSEGLLILTTDGDLTLRLTHPRFEHEKVYRVWCFPEPGEQELAALRRGVELEEGFARAEVEPAPGGALALLREGRKRQVRRMFAEVGCPVDRLLRYRVGGLWLGDLGPGEFVQLGEQELDWLLQPGTRQQSPAQREQEALTRRLWL</sequence>
<dbReference type="RefSeq" id="WP_013614827.1">
    <property type="nucleotide sequence ID" value="NC_015161.1"/>
</dbReference>
<evidence type="ECO:0000256" key="1">
    <source>
        <dbReference type="ARBA" id="ARBA00008348"/>
    </source>
</evidence>
<dbReference type="SUPFAM" id="SSF55174">
    <property type="entry name" value="Alpha-L RNA-binding motif"/>
    <property type="match status" value="1"/>
</dbReference>
<dbReference type="EC" id="5.4.99.-" evidence="4"/>
<dbReference type="InterPro" id="IPR050343">
    <property type="entry name" value="RsuA_PseudoU_synthase"/>
</dbReference>
<dbReference type="OrthoDB" id="9807213at2"/>
<dbReference type="Pfam" id="PF00849">
    <property type="entry name" value="PseudoU_synth_2"/>
    <property type="match status" value="1"/>
</dbReference>
<dbReference type="SUPFAM" id="SSF55120">
    <property type="entry name" value="Pseudouridine synthase"/>
    <property type="match status" value="1"/>
</dbReference>
<dbReference type="InterPro" id="IPR036986">
    <property type="entry name" value="S4_RNA-bd_sf"/>
</dbReference>
<evidence type="ECO:0000256" key="3">
    <source>
        <dbReference type="PROSITE-ProRule" id="PRU00182"/>
    </source>
</evidence>
<dbReference type="Proteomes" id="UP000007718">
    <property type="component" value="Chromosome"/>
</dbReference>
<dbReference type="CDD" id="cd02870">
    <property type="entry name" value="PseudoU_synth_RsuA_like"/>
    <property type="match status" value="1"/>
</dbReference>
<dbReference type="PROSITE" id="PS50889">
    <property type="entry name" value="S4"/>
    <property type="match status" value="1"/>
</dbReference>
<dbReference type="InterPro" id="IPR006145">
    <property type="entry name" value="PsdUridine_synth_RsuA/RluA"/>
</dbReference>
<dbReference type="NCBIfam" id="TIGR00093">
    <property type="entry name" value="pseudouridine synthase"/>
    <property type="match status" value="1"/>
</dbReference>
<reference evidence="7" key="1">
    <citation type="submission" date="2011-02" db="EMBL/GenBank/DDBJ databases">
        <title>The complete sequence of chromosome of Deinococcus proteolyticus DSM 20540.</title>
        <authorList>
            <consortium name="US DOE Joint Genome Institute (JGI-PGF)"/>
            <person name="Lucas S."/>
            <person name="Copeland A."/>
            <person name="Lapidus A."/>
            <person name="Bruce D."/>
            <person name="Goodwin L."/>
            <person name="Pitluck S."/>
            <person name="Kyrpides N."/>
            <person name="Mavromatis K."/>
            <person name="Pagani I."/>
            <person name="Ivanova N."/>
            <person name="Ovchinnikova G."/>
            <person name="Zeytun A."/>
            <person name="Detter J.C."/>
            <person name="Han C."/>
            <person name="Land M."/>
            <person name="Hauser L."/>
            <person name="Markowitz V."/>
            <person name="Cheng J.-F."/>
            <person name="Hugenholtz P."/>
            <person name="Woyke T."/>
            <person name="Wu D."/>
            <person name="Pukall R."/>
            <person name="Steenblock K."/>
            <person name="Brambilla E."/>
            <person name="Klenk H.-P."/>
            <person name="Eisen J.A."/>
        </authorList>
    </citation>
    <scope>NUCLEOTIDE SEQUENCE [LARGE SCALE GENOMIC DNA]</scope>
    <source>
        <strain evidence="7">ATCC 35074 / DSM 20540 / JCM 6276 / NBRC 101906 / NCIMB 13154 / VKM Ac-1939 / CCM 2703 / MRP</strain>
    </source>
</reference>
<dbReference type="GO" id="GO:0000455">
    <property type="term" value="P:enzyme-directed rRNA pseudouridine synthesis"/>
    <property type="evidence" value="ECO:0007669"/>
    <property type="project" value="UniProtKB-ARBA"/>
</dbReference>
<dbReference type="eggNOG" id="COG1187">
    <property type="taxonomic scope" value="Bacteria"/>
</dbReference>
<gene>
    <name evidence="6" type="ordered locus">Deipr_1066</name>
</gene>
<dbReference type="InterPro" id="IPR042092">
    <property type="entry name" value="PsdUridine_s_RsuA/RluB/E/F_cat"/>
</dbReference>